<dbReference type="Proteomes" id="UP000030014">
    <property type="component" value="Unassembled WGS sequence"/>
</dbReference>
<dbReference type="AlphaFoldDB" id="A0A0A0HW06"/>
<organism evidence="1 2">
    <name type="scientific">Clostridium botulinum C/D str. DC5</name>
    <dbReference type="NCBI Taxonomy" id="1443128"/>
    <lineage>
        <taxon>Bacteria</taxon>
        <taxon>Bacillati</taxon>
        <taxon>Bacillota</taxon>
        <taxon>Clostridia</taxon>
        <taxon>Eubacteriales</taxon>
        <taxon>Clostridiaceae</taxon>
        <taxon>Clostridium</taxon>
    </lineage>
</organism>
<evidence type="ECO:0000313" key="2">
    <source>
        <dbReference type="Proteomes" id="UP000030014"/>
    </source>
</evidence>
<protein>
    <submittedName>
        <fullName evidence="1">Uncharacterized protein</fullName>
    </submittedName>
</protein>
<sequence length="175" mass="20202">MPITTYKDSEFKHGLELKDSCTLNKYLFDVVYTLMDNQNLLKLLTIPNNQPFKAEGIEISKKNPIINEYIFPYPKDINTTTVKGSRIYVNWIDGREQGGVFQDSTLQIDILVSNDKDILLINKGRRDLEIKYEIQKTLTGAHGLGVGDLNKLSWNIIMTNDMVGYSLRYFIKDFR</sequence>
<name>A0A0A0HW06_CLOBO</name>
<reference evidence="1 2" key="1">
    <citation type="submission" date="2014-01" db="EMBL/GenBank/DDBJ databases">
        <title>Plasmidome dynamics in the species complex Clostridium novyi sensu lato converts strains of independent lineages into distinctly different pathogens.</title>
        <authorList>
            <person name="Skarin H."/>
            <person name="Segerman B."/>
        </authorList>
    </citation>
    <scope>NUCLEOTIDE SEQUENCE [LARGE SCALE GENOMIC DNA]</scope>
    <source>
        <strain evidence="1 2">DC5</strain>
    </source>
</reference>
<evidence type="ECO:0000313" key="1">
    <source>
        <dbReference type="EMBL" id="KGM93359.1"/>
    </source>
</evidence>
<dbReference type="RefSeq" id="WP_003366591.1">
    <property type="nucleotide sequence ID" value="NZ_JDRY01000170.1"/>
</dbReference>
<proteinExistence type="predicted"/>
<accession>A0A0A0HW06</accession>
<comment type="caution">
    <text evidence="1">The sequence shown here is derived from an EMBL/GenBank/DDBJ whole genome shotgun (WGS) entry which is preliminary data.</text>
</comment>
<dbReference type="EMBL" id="JDRY01000170">
    <property type="protein sequence ID" value="KGM93359.1"/>
    <property type="molecule type" value="Genomic_DNA"/>
</dbReference>
<gene>
    <name evidence="1" type="ORF">Z955_15410</name>
</gene>